<accession>A0A4Y2ET89</accession>
<keyword evidence="2" id="KW-1185">Reference proteome</keyword>
<proteinExistence type="predicted"/>
<evidence type="ECO:0000313" key="2">
    <source>
        <dbReference type="Proteomes" id="UP000499080"/>
    </source>
</evidence>
<sequence length="81" mass="9175">MMEEIQASCSASYVPTIKEPVNLAKRAHRRSLEKLMYGELPTIDQFVSRVAVLDMLCATAATEKLFLIVFVSTTEPQRSRR</sequence>
<organism evidence="1 2">
    <name type="scientific">Araneus ventricosus</name>
    <name type="common">Orbweaver spider</name>
    <name type="synonym">Epeira ventricosa</name>
    <dbReference type="NCBI Taxonomy" id="182803"/>
    <lineage>
        <taxon>Eukaryota</taxon>
        <taxon>Metazoa</taxon>
        <taxon>Ecdysozoa</taxon>
        <taxon>Arthropoda</taxon>
        <taxon>Chelicerata</taxon>
        <taxon>Arachnida</taxon>
        <taxon>Araneae</taxon>
        <taxon>Araneomorphae</taxon>
        <taxon>Entelegynae</taxon>
        <taxon>Araneoidea</taxon>
        <taxon>Araneidae</taxon>
        <taxon>Araneus</taxon>
    </lineage>
</organism>
<reference evidence="1 2" key="1">
    <citation type="journal article" date="2019" name="Sci. Rep.">
        <title>Orb-weaving spider Araneus ventricosus genome elucidates the spidroin gene catalogue.</title>
        <authorList>
            <person name="Kono N."/>
            <person name="Nakamura H."/>
            <person name="Ohtoshi R."/>
            <person name="Moran D.A.P."/>
            <person name="Shinohara A."/>
            <person name="Yoshida Y."/>
            <person name="Fujiwara M."/>
            <person name="Mori M."/>
            <person name="Tomita M."/>
            <person name="Arakawa K."/>
        </authorList>
    </citation>
    <scope>NUCLEOTIDE SEQUENCE [LARGE SCALE GENOMIC DNA]</scope>
</reference>
<dbReference type="Proteomes" id="UP000499080">
    <property type="component" value="Unassembled WGS sequence"/>
</dbReference>
<dbReference type="AlphaFoldDB" id="A0A4Y2ET89"/>
<name>A0A4Y2ET89_ARAVE</name>
<protein>
    <submittedName>
        <fullName evidence="1">Uncharacterized protein</fullName>
    </submittedName>
</protein>
<comment type="caution">
    <text evidence="1">The sequence shown here is derived from an EMBL/GenBank/DDBJ whole genome shotgun (WGS) entry which is preliminary data.</text>
</comment>
<gene>
    <name evidence="1" type="ORF">AVEN_136031_1</name>
</gene>
<evidence type="ECO:0000313" key="1">
    <source>
        <dbReference type="EMBL" id="GBM32452.1"/>
    </source>
</evidence>
<dbReference type="EMBL" id="BGPR01000708">
    <property type="protein sequence ID" value="GBM32452.1"/>
    <property type="molecule type" value="Genomic_DNA"/>
</dbReference>